<dbReference type="PANTHER" id="PTHR43047:SF64">
    <property type="entry name" value="HISTIDINE KINASE CONTAINING CHEY-HOMOLOGOUS RECEIVER DOMAIN AND PAS DOMAIN-RELATED"/>
    <property type="match status" value="1"/>
</dbReference>
<dbReference type="Pfam" id="PF00072">
    <property type="entry name" value="Response_reg"/>
    <property type="match status" value="1"/>
</dbReference>
<feature type="domain" description="Response regulatory" evidence="9">
    <location>
        <begin position="449"/>
        <end position="565"/>
    </location>
</feature>
<gene>
    <name evidence="10" type="ORF">ABOZ73_10775</name>
</gene>
<feature type="transmembrane region" description="Helical" evidence="7">
    <location>
        <begin position="21"/>
        <end position="39"/>
    </location>
</feature>
<dbReference type="InterPro" id="IPR004358">
    <property type="entry name" value="Sig_transdc_His_kin-like_C"/>
</dbReference>
<dbReference type="SMART" id="SM00387">
    <property type="entry name" value="HATPase_c"/>
    <property type="match status" value="1"/>
</dbReference>
<evidence type="ECO:0000256" key="6">
    <source>
        <dbReference type="PROSITE-ProRule" id="PRU00169"/>
    </source>
</evidence>
<dbReference type="SMART" id="SM00448">
    <property type="entry name" value="REC"/>
    <property type="match status" value="1"/>
</dbReference>
<dbReference type="AlphaFoldDB" id="A0AB39KNW6"/>
<name>A0AB39KNW6_9CAUL</name>
<accession>A0AB39KNW6</accession>
<dbReference type="InterPro" id="IPR036890">
    <property type="entry name" value="HATPase_C_sf"/>
</dbReference>
<evidence type="ECO:0000313" key="10">
    <source>
        <dbReference type="EMBL" id="XDO95302.1"/>
    </source>
</evidence>
<dbReference type="InterPro" id="IPR001789">
    <property type="entry name" value="Sig_transdc_resp-reg_receiver"/>
</dbReference>
<dbReference type="Pfam" id="PF02518">
    <property type="entry name" value="HATPase_c"/>
    <property type="match status" value="1"/>
</dbReference>
<dbReference type="PANTHER" id="PTHR43047">
    <property type="entry name" value="TWO-COMPONENT HISTIDINE PROTEIN KINASE"/>
    <property type="match status" value="1"/>
</dbReference>
<keyword evidence="7" id="KW-0812">Transmembrane</keyword>
<keyword evidence="3" id="KW-0597">Phosphoprotein</keyword>
<evidence type="ECO:0000256" key="1">
    <source>
        <dbReference type="ARBA" id="ARBA00000085"/>
    </source>
</evidence>
<dbReference type="EMBL" id="CP158375">
    <property type="protein sequence ID" value="XDO95302.1"/>
    <property type="molecule type" value="Genomic_DNA"/>
</dbReference>
<dbReference type="PROSITE" id="PS50110">
    <property type="entry name" value="RESPONSE_REGULATORY"/>
    <property type="match status" value="1"/>
</dbReference>
<evidence type="ECO:0000259" key="8">
    <source>
        <dbReference type="PROSITE" id="PS50109"/>
    </source>
</evidence>
<feature type="transmembrane region" description="Helical" evidence="7">
    <location>
        <begin position="45"/>
        <end position="63"/>
    </location>
</feature>
<feature type="transmembrane region" description="Helical" evidence="7">
    <location>
        <begin position="131"/>
        <end position="150"/>
    </location>
</feature>
<dbReference type="GO" id="GO:0000155">
    <property type="term" value="F:phosphorelay sensor kinase activity"/>
    <property type="evidence" value="ECO:0007669"/>
    <property type="project" value="InterPro"/>
</dbReference>
<keyword evidence="7" id="KW-1133">Transmembrane helix</keyword>
<keyword evidence="7" id="KW-0472">Membrane</keyword>
<proteinExistence type="predicted"/>
<keyword evidence="5" id="KW-0418">Kinase</keyword>
<dbReference type="CDD" id="cd17546">
    <property type="entry name" value="REC_hyHK_CKI1_RcsC-like"/>
    <property type="match status" value="1"/>
</dbReference>
<dbReference type="SUPFAM" id="SSF52172">
    <property type="entry name" value="CheY-like"/>
    <property type="match status" value="1"/>
</dbReference>
<dbReference type="EC" id="2.7.13.3" evidence="2"/>
<dbReference type="RefSeq" id="WP_369058152.1">
    <property type="nucleotide sequence ID" value="NZ_CP158375.1"/>
</dbReference>
<reference evidence="10" key="1">
    <citation type="submission" date="2024-06" db="EMBL/GenBank/DDBJ databases">
        <title>Caulobacter inopinatus, sp. nov.</title>
        <authorList>
            <person name="Donachie S.P."/>
        </authorList>
    </citation>
    <scope>NUCLEOTIDE SEQUENCE</scope>
    <source>
        <strain evidence="10">73W</strain>
    </source>
</reference>
<dbReference type="GO" id="GO:0005524">
    <property type="term" value="F:ATP binding"/>
    <property type="evidence" value="ECO:0007669"/>
    <property type="project" value="UniProtKB-KW"/>
</dbReference>
<evidence type="ECO:0000256" key="4">
    <source>
        <dbReference type="ARBA" id="ARBA00022679"/>
    </source>
</evidence>
<keyword evidence="10" id="KW-0067">ATP-binding</keyword>
<dbReference type="PRINTS" id="PR00344">
    <property type="entry name" value="BCTRLSENSOR"/>
</dbReference>
<dbReference type="Gene3D" id="3.40.50.2300">
    <property type="match status" value="1"/>
</dbReference>
<feature type="transmembrane region" description="Helical" evidence="7">
    <location>
        <begin position="106"/>
        <end position="124"/>
    </location>
</feature>
<dbReference type="CDD" id="cd00082">
    <property type="entry name" value="HisKA"/>
    <property type="match status" value="1"/>
</dbReference>
<dbReference type="InterPro" id="IPR003594">
    <property type="entry name" value="HATPase_dom"/>
</dbReference>
<evidence type="ECO:0000259" key="9">
    <source>
        <dbReference type="PROSITE" id="PS50110"/>
    </source>
</evidence>
<dbReference type="InterPro" id="IPR003661">
    <property type="entry name" value="HisK_dim/P_dom"/>
</dbReference>
<keyword evidence="10" id="KW-0547">Nucleotide-binding</keyword>
<evidence type="ECO:0000256" key="2">
    <source>
        <dbReference type="ARBA" id="ARBA00012438"/>
    </source>
</evidence>
<sequence length="577" mass="62318">MRDLSGSYARLLEAAEARRRHMPLRVITAFPIALIVYLITEFRTIWVWMGLYLVAQVLEVWILRPSSAEWRKPSLARMIFVITLFVFPAVVLAGICGALWLLGGSYGPALAVFLISGSVINLIVISAQSRIAFLTSSAPYLLTAALVVIFDPDVTPFYRPVMILACLLMLSSSMVTWRLFERAISAQKDALREAEARRLEAEAALRAKGGYIATVSQELKSPINAILSAAAQLQGPTPPGEVRGHAQRIARSGSTMRGLLNDLADFARLESGGMLVEHIPFDLRRKGHDVLRAWRPAARRKGLRLKLEGGSSLPRWVNGDPMRISQALNALFATAIRDTETGMITIRLSAGTGDDGRIGVKVVLIDTGPGYSASELEDLFSPFDRTGARFGGGSGLGLAISRELARLMGGDLTVESRPGEGSTLTLNFRVYPIDAPEPQDILSAVIGTRVLLVAPGPLQQRAMELLLPLGLQPAVAESGETALAMLDRQAFDIVLMGVSLPGMNGFDATRRLRTSPNGNRAIPVVGLVPSAAPRDWDGCRRAGMNSWVAAPIDGPELYAAMAEALVARRRSREAAPA</sequence>
<dbReference type="InterPro" id="IPR011006">
    <property type="entry name" value="CheY-like_superfamily"/>
</dbReference>
<protein>
    <recommendedName>
        <fullName evidence="2">histidine kinase</fullName>
        <ecNumber evidence="2">2.7.13.3</ecNumber>
    </recommendedName>
</protein>
<keyword evidence="4" id="KW-0808">Transferase</keyword>
<comment type="caution">
    <text evidence="6">Lacks conserved residue(s) required for the propagation of feature annotation.</text>
</comment>
<comment type="catalytic activity">
    <reaction evidence="1">
        <text>ATP + protein L-histidine = ADP + protein N-phospho-L-histidine.</text>
        <dbReference type="EC" id="2.7.13.3"/>
    </reaction>
</comment>
<dbReference type="Pfam" id="PF00512">
    <property type="entry name" value="HisKA"/>
    <property type="match status" value="1"/>
</dbReference>
<dbReference type="InterPro" id="IPR036097">
    <property type="entry name" value="HisK_dim/P_sf"/>
</dbReference>
<dbReference type="Gene3D" id="3.30.565.10">
    <property type="entry name" value="Histidine kinase-like ATPase, C-terminal domain"/>
    <property type="match status" value="1"/>
</dbReference>
<organism evidence="10">
    <name type="scientific">Caulobacter sp. 73W</name>
    <dbReference type="NCBI Taxonomy" id="3161137"/>
    <lineage>
        <taxon>Bacteria</taxon>
        <taxon>Pseudomonadati</taxon>
        <taxon>Pseudomonadota</taxon>
        <taxon>Alphaproteobacteria</taxon>
        <taxon>Caulobacterales</taxon>
        <taxon>Caulobacteraceae</taxon>
        <taxon>Caulobacter</taxon>
    </lineage>
</organism>
<evidence type="ECO:0000256" key="7">
    <source>
        <dbReference type="SAM" id="Phobius"/>
    </source>
</evidence>
<dbReference type="Gene3D" id="1.10.287.130">
    <property type="match status" value="1"/>
</dbReference>
<evidence type="ECO:0000256" key="3">
    <source>
        <dbReference type="ARBA" id="ARBA00022553"/>
    </source>
</evidence>
<dbReference type="SUPFAM" id="SSF47384">
    <property type="entry name" value="Homodimeric domain of signal transducing histidine kinase"/>
    <property type="match status" value="1"/>
</dbReference>
<feature type="domain" description="Histidine kinase" evidence="8">
    <location>
        <begin position="214"/>
        <end position="432"/>
    </location>
</feature>
<dbReference type="PROSITE" id="PS50109">
    <property type="entry name" value="HIS_KIN"/>
    <property type="match status" value="1"/>
</dbReference>
<dbReference type="InterPro" id="IPR005467">
    <property type="entry name" value="His_kinase_dom"/>
</dbReference>
<dbReference type="SMART" id="SM00388">
    <property type="entry name" value="HisKA"/>
    <property type="match status" value="1"/>
</dbReference>
<evidence type="ECO:0000256" key="5">
    <source>
        <dbReference type="ARBA" id="ARBA00022777"/>
    </source>
</evidence>
<dbReference type="SUPFAM" id="SSF55874">
    <property type="entry name" value="ATPase domain of HSP90 chaperone/DNA topoisomerase II/histidine kinase"/>
    <property type="match status" value="1"/>
</dbReference>
<feature type="transmembrane region" description="Helical" evidence="7">
    <location>
        <begin position="75"/>
        <end position="100"/>
    </location>
</feature>
<feature type="transmembrane region" description="Helical" evidence="7">
    <location>
        <begin position="162"/>
        <end position="180"/>
    </location>
</feature>